<reference evidence="1 2" key="1">
    <citation type="journal article" date="2018" name="Science">
        <title>The opium poppy genome and morphinan production.</title>
        <authorList>
            <person name="Guo L."/>
            <person name="Winzer T."/>
            <person name="Yang X."/>
            <person name="Li Y."/>
            <person name="Ning Z."/>
            <person name="He Z."/>
            <person name="Teodor R."/>
            <person name="Lu Y."/>
            <person name="Bowser T.A."/>
            <person name="Graham I.A."/>
            <person name="Ye K."/>
        </authorList>
    </citation>
    <scope>NUCLEOTIDE SEQUENCE [LARGE SCALE GENOMIC DNA]</scope>
    <source>
        <strain evidence="2">cv. HN1</strain>
        <tissue evidence="1">Leaves</tissue>
    </source>
</reference>
<dbReference type="EMBL" id="CM010720">
    <property type="protein sequence ID" value="RZC67609.1"/>
    <property type="molecule type" value="Genomic_DNA"/>
</dbReference>
<name>A0A4Y7K6P7_PAPSO</name>
<proteinExistence type="predicted"/>
<dbReference type="AlphaFoldDB" id="A0A4Y7K6P7"/>
<evidence type="ECO:0000313" key="1">
    <source>
        <dbReference type="EMBL" id="RZC67609.1"/>
    </source>
</evidence>
<keyword evidence="2" id="KW-1185">Reference proteome</keyword>
<gene>
    <name evidence="1" type="ORF">C5167_011300</name>
</gene>
<accession>A0A4Y7K6P7</accession>
<sequence>MCNRSCRITSNSRLFRAVTSAYDRGFNLSPSLDTSSEVLPDDSIPPRLTPPNHGNWRPTNAQSAAMPFFKVQWILQWNQ</sequence>
<evidence type="ECO:0000313" key="2">
    <source>
        <dbReference type="Proteomes" id="UP000316621"/>
    </source>
</evidence>
<protein>
    <submittedName>
        <fullName evidence="1">Uncharacterized protein</fullName>
    </submittedName>
</protein>
<dbReference type="Proteomes" id="UP000316621">
    <property type="component" value="Chromosome 6"/>
</dbReference>
<organism evidence="1 2">
    <name type="scientific">Papaver somniferum</name>
    <name type="common">Opium poppy</name>
    <dbReference type="NCBI Taxonomy" id="3469"/>
    <lineage>
        <taxon>Eukaryota</taxon>
        <taxon>Viridiplantae</taxon>
        <taxon>Streptophyta</taxon>
        <taxon>Embryophyta</taxon>
        <taxon>Tracheophyta</taxon>
        <taxon>Spermatophyta</taxon>
        <taxon>Magnoliopsida</taxon>
        <taxon>Ranunculales</taxon>
        <taxon>Papaveraceae</taxon>
        <taxon>Papaveroideae</taxon>
        <taxon>Papaver</taxon>
    </lineage>
</organism>
<dbReference type="Gramene" id="RZC67609">
    <property type="protein sequence ID" value="RZC67609"/>
    <property type="gene ID" value="C5167_011300"/>
</dbReference>